<evidence type="ECO:0000313" key="3">
    <source>
        <dbReference type="Proteomes" id="UP001213681"/>
    </source>
</evidence>
<protein>
    <recommendedName>
        <fullName evidence="4">Lysine-specific metallo-endopeptidase domain-containing protein</fullName>
    </recommendedName>
</protein>
<evidence type="ECO:0000256" key="1">
    <source>
        <dbReference type="SAM" id="SignalP"/>
    </source>
</evidence>
<dbReference type="GeneID" id="81598026"/>
<organism evidence="2 3">
    <name type="scientific">Penicillium daleae</name>
    <dbReference type="NCBI Taxonomy" id="63821"/>
    <lineage>
        <taxon>Eukaryota</taxon>
        <taxon>Fungi</taxon>
        <taxon>Dikarya</taxon>
        <taxon>Ascomycota</taxon>
        <taxon>Pezizomycotina</taxon>
        <taxon>Eurotiomycetes</taxon>
        <taxon>Eurotiomycetidae</taxon>
        <taxon>Eurotiales</taxon>
        <taxon>Aspergillaceae</taxon>
        <taxon>Penicillium</taxon>
    </lineage>
</organism>
<reference evidence="2" key="2">
    <citation type="journal article" date="2023" name="IMA Fungus">
        <title>Comparative genomic study of the Penicillium genus elucidates a diverse pangenome and 15 lateral gene transfer events.</title>
        <authorList>
            <person name="Petersen C."/>
            <person name="Sorensen T."/>
            <person name="Nielsen M.R."/>
            <person name="Sondergaard T.E."/>
            <person name="Sorensen J.L."/>
            <person name="Fitzpatrick D.A."/>
            <person name="Frisvad J.C."/>
            <person name="Nielsen K.L."/>
        </authorList>
    </citation>
    <scope>NUCLEOTIDE SEQUENCE</scope>
    <source>
        <strain evidence="2">IBT 16125</strain>
    </source>
</reference>
<sequence length="388" mass="42398">MRLPLYSLLGLLGLSNLVLGKALDNVFKVKKGTTLGGCDNYRTGQVNANLDAYFEEAQTIIKTASDAFGKYNTDVQVQKIAKSFFGITPNAKQDGPATTEDGNLLKHVQTWFVNLDNYAQGRSGKIPLYCNSDFLEQTTTVYTKGGTVRKNLVVSDDKAYGKMVPELKTKQYVAFWSRDLKEYYFGTPYTTKPPTYCADRRNIAVVTPMSTGKESISLCLCPAGFFNKANTLEAIDATNSDIGHALQKLETKSLSIVHELVHASEGPYETPDINAWGPLASIKPKIKGQPNPNWPGDTDKFVDMDREAYSAMDAILTAQATNPRQPTENTPENYAWAALAVYLAQNGAKMDYSTGLARPLGGPLVPPAPGGKKLRRDDGIVVAQNFTA</sequence>
<dbReference type="Proteomes" id="UP001213681">
    <property type="component" value="Unassembled WGS sequence"/>
</dbReference>
<comment type="caution">
    <text evidence="2">The sequence shown here is derived from an EMBL/GenBank/DDBJ whole genome shotgun (WGS) entry which is preliminary data.</text>
</comment>
<keyword evidence="1" id="KW-0732">Signal</keyword>
<evidence type="ECO:0008006" key="4">
    <source>
        <dbReference type="Google" id="ProtNLM"/>
    </source>
</evidence>
<reference evidence="2" key="1">
    <citation type="submission" date="2022-12" db="EMBL/GenBank/DDBJ databases">
        <authorList>
            <person name="Petersen C."/>
        </authorList>
    </citation>
    <scope>NUCLEOTIDE SEQUENCE</scope>
    <source>
        <strain evidence="2">IBT 16125</strain>
    </source>
</reference>
<name>A0AAD6G3T8_9EURO</name>
<feature type="chain" id="PRO_5041989092" description="Lysine-specific metallo-endopeptidase domain-containing protein" evidence="1">
    <location>
        <begin position="21"/>
        <end position="388"/>
    </location>
</feature>
<gene>
    <name evidence="2" type="ORF">N7458_004401</name>
</gene>
<evidence type="ECO:0000313" key="2">
    <source>
        <dbReference type="EMBL" id="KAJ5453445.1"/>
    </source>
</evidence>
<proteinExistence type="predicted"/>
<dbReference type="RefSeq" id="XP_056766401.1">
    <property type="nucleotide sequence ID" value="XM_056907783.1"/>
</dbReference>
<feature type="signal peptide" evidence="1">
    <location>
        <begin position="1"/>
        <end position="20"/>
    </location>
</feature>
<dbReference type="EMBL" id="JAPVEA010000005">
    <property type="protein sequence ID" value="KAJ5453445.1"/>
    <property type="molecule type" value="Genomic_DNA"/>
</dbReference>
<keyword evidence="3" id="KW-1185">Reference proteome</keyword>
<accession>A0AAD6G3T8</accession>
<dbReference type="AlphaFoldDB" id="A0AAD6G3T8"/>